<dbReference type="InterPro" id="IPR005149">
    <property type="entry name" value="Tscrpt_reg_PadR_N"/>
</dbReference>
<protein>
    <recommendedName>
        <fullName evidence="1">Transcription regulator PadR N-terminal domain-containing protein</fullName>
    </recommendedName>
</protein>
<comment type="caution">
    <text evidence="2">The sequence shown here is derived from an EMBL/GenBank/DDBJ whole genome shotgun (WGS) entry which is preliminary data.</text>
</comment>
<accession>A0A9W6HWJ3</accession>
<dbReference type="SUPFAM" id="SSF46785">
    <property type="entry name" value="Winged helix' DNA-binding domain"/>
    <property type="match status" value="1"/>
</dbReference>
<proteinExistence type="predicted"/>
<evidence type="ECO:0000313" key="3">
    <source>
        <dbReference type="Proteomes" id="UP001143474"/>
    </source>
</evidence>
<evidence type="ECO:0000259" key="1">
    <source>
        <dbReference type="Pfam" id="PF03551"/>
    </source>
</evidence>
<feature type="domain" description="Transcription regulator PadR N-terminal" evidence="1">
    <location>
        <begin position="30"/>
        <end position="78"/>
    </location>
</feature>
<gene>
    <name evidence="2" type="ORF">GCM10017600_00990</name>
</gene>
<reference evidence="2" key="1">
    <citation type="journal article" date="2014" name="Int. J. Syst. Evol. Microbiol.">
        <title>Complete genome sequence of Corynebacterium casei LMG S-19264T (=DSM 44701T), isolated from a smear-ripened cheese.</title>
        <authorList>
            <consortium name="US DOE Joint Genome Institute (JGI-PGF)"/>
            <person name="Walter F."/>
            <person name="Albersmeier A."/>
            <person name="Kalinowski J."/>
            <person name="Ruckert C."/>
        </authorList>
    </citation>
    <scope>NUCLEOTIDE SEQUENCE</scope>
    <source>
        <strain evidence="2">VKM Ac-2007</strain>
    </source>
</reference>
<sequence>MTLATQLVLRALLSDLAREMYGLEICAMAGLPSGTIHPILARLEAVGWLESRFEDTPPQEVGRPRRRYYRFTQDGAEDARVALARSSSKAKILPATLRRIADGNA</sequence>
<dbReference type="Gene3D" id="1.10.10.10">
    <property type="entry name" value="Winged helix-like DNA-binding domain superfamily/Winged helix DNA-binding domain"/>
    <property type="match status" value="1"/>
</dbReference>
<keyword evidence="3" id="KW-1185">Reference proteome</keyword>
<organism evidence="2 3">
    <name type="scientific">Streptosporangium carneum</name>
    <dbReference type="NCBI Taxonomy" id="47481"/>
    <lineage>
        <taxon>Bacteria</taxon>
        <taxon>Bacillati</taxon>
        <taxon>Actinomycetota</taxon>
        <taxon>Actinomycetes</taxon>
        <taxon>Streptosporangiales</taxon>
        <taxon>Streptosporangiaceae</taxon>
        <taxon>Streptosporangium</taxon>
    </lineage>
</organism>
<dbReference type="InterPro" id="IPR036388">
    <property type="entry name" value="WH-like_DNA-bd_sf"/>
</dbReference>
<reference evidence="2" key="2">
    <citation type="submission" date="2023-01" db="EMBL/GenBank/DDBJ databases">
        <authorList>
            <person name="Sun Q."/>
            <person name="Evtushenko L."/>
        </authorList>
    </citation>
    <scope>NUCLEOTIDE SEQUENCE</scope>
    <source>
        <strain evidence="2">VKM Ac-2007</strain>
    </source>
</reference>
<name>A0A9W6HWJ3_9ACTN</name>
<dbReference type="InterPro" id="IPR036390">
    <property type="entry name" value="WH_DNA-bd_sf"/>
</dbReference>
<evidence type="ECO:0000313" key="2">
    <source>
        <dbReference type="EMBL" id="GLK06694.1"/>
    </source>
</evidence>
<dbReference type="AlphaFoldDB" id="A0A9W6HWJ3"/>
<dbReference type="EMBL" id="BSEV01000001">
    <property type="protein sequence ID" value="GLK06694.1"/>
    <property type="molecule type" value="Genomic_DNA"/>
</dbReference>
<dbReference type="Pfam" id="PF03551">
    <property type="entry name" value="PadR"/>
    <property type="match status" value="1"/>
</dbReference>
<dbReference type="Proteomes" id="UP001143474">
    <property type="component" value="Unassembled WGS sequence"/>
</dbReference>